<evidence type="ECO:0000313" key="7">
    <source>
        <dbReference type="Proteomes" id="UP000288216"/>
    </source>
</evidence>
<protein>
    <submittedName>
        <fullName evidence="6">Uncharacterized protein</fullName>
    </submittedName>
</protein>
<dbReference type="PANTHER" id="PTHR14514:SF3">
    <property type="entry name" value="NESPRIN-1"/>
    <property type="match status" value="1"/>
</dbReference>
<keyword evidence="7" id="KW-1185">Reference proteome</keyword>
<sequence length="121" mass="14353">MESFKQKVQVVHRHQAALRIPEEIVTNLPICQTALRLQEHASRLQHTAIQQCNILQEAVIQYEQYEQEMRHLQQLIDRAHREIQEKPVSTSNIQQLQAQISRHEVKKVMNLLFHLAKTWKC</sequence>
<proteinExistence type="predicted"/>
<organism evidence="6 7">
    <name type="scientific">Scyliorhinus torazame</name>
    <name type="common">Cloudy catshark</name>
    <name type="synonym">Catulus torazame</name>
    <dbReference type="NCBI Taxonomy" id="75743"/>
    <lineage>
        <taxon>Eukaryota</taxon>
        <taxon>Metazoa</taxon>
        <taxon>Chordata</taxon>
        <taxon>Craniata</taxon>
        <taxon>Vertebrata</taxon>
        <taxon>Chondrichthyes</taxon>
        <taxon>Elasmobranchii</taxon>
        <taxon>Galeomorphii</taxon>
        <taxon>Galeoidea</taxon>
        <taxon>Carcharhiniformes</taxon>
        <taxon>Scyliorhinidae</taxon>
        <taxon>Scyliorhinus</taxon>
    </lineage>
</organism>
<evidence type="ECO:0000313" key="6">
    <source>
        <dbReference type="EMBL" id="GCB85020.1"/>
    </source>
</evidence>
<dbReference type="OrthoDB" id="18853at2759"/>
<dbReference type="SUPFAM" id="SSF46966">
    <property type="entry name" value="Spectrin repeat"/>
    <property type="match status" value="1"/>
</dbReference>
<keyword evidence="2" id="KW-0597">Phosphoprotein</keyword>
<keyword evidence="3" id="KW-0677">Repeat</keyword>
<dbReference type="Proteomes" id="UP000288216">
    <property type="component" value="Unassembled WGS sequence"/>
</dbReference>
<dbReference type="AlphaFoldDB" id="A0A401QI35"/>
<evidence type="ECO:0000256" key="2">
    <source>
        <dbReference type="ARBA" id="ARBA00022553"/>
    </source>
</evidence>
<dbReference type="EMBL" id="BFAA01112112">
    <property type="protein sequence ID" value="GCB85020.1"/>
    <property type="molecule type" value="Genomic_DNA"/>
</dbReference>
<gene>
    <name evidence="6" type="ORF">scyTo_0025625</name>
</gene>
<accession>A0A401QI35</accession>
<reference evidence="6 7" key="1">
    <citation type="journal article" date="2018" name="Nat. Ecol. Evol.">
        <title>Shark genomes provide insights into elasmobranch evolution and the origin of vertebrates.</title>
        <authorList>
            <person name="Hara Y"/>
            <person name="Yamaguchi K"/>
            <person name="Onimaru K"/>
            <person name="Kadota M"/>
            <person name="Koyanagi M"/>
            <person name="Keeley SD"/>
            <person name="Tatsumi K"/>
            <person name="Tanaka K"/>
            <person name="Motone F"/>
            <person name="Kageyama Y"/>
            <person name="Nozu R"/>
            <person name="Adachi N"/>
            <person name="Nishimura O"/>
            <person name="Nakagawa R"/>
            <person name="Tanegashima C"/>
            <person name="Kiyatake I"/>
            <person name="Matsumoto R"/>
            <person name="Murakumo K"/>
            <person name="Nishida K"/>
            <person name="Terakita A"/>
            <person name="Kuratani S"/>
            <person name="Sato K"/>
            <person name="Hyodo S Kuraku.S."/>
        </authorList>
    </citation>
    <scope>NUCLEOTIDE SEQUENCE [LARGE SCALE GENOMIC DNA]</scope>
</reference>
<dbReference type="STRING" id="75743.A0A401QI35"/>
<comment type="caution">
    <text evidence="6">The sequence shown here is derived from an EMBL/GenBank/DDBJ whole genome shotgun (WGS) entry which is preliminary data.</text>
</comment>
<evidence type="ECO:0000256" key="4">
    <source>
        <dbReference type="ARBA" id="ARBA00023136"/>
    </source>
</evidence>
<evidence type="ECO:0000256" key="1">
    <source>
        <dbReference type="ARBA" id="ARBA00004308"/>
    </source>
</evidence>
<name>A0A401QI35_SCYTO</name>
<keyword evidence="4" id="KW-0472">Membrane</keyword>
<evidence type="ECO:0000256" key="3">
    <source>
        <dbReference type="ARBA" id="ARBA00022737"/>
    </source>
</evidence>
<evidence type="ECO:0000256" key="5">
    <source>
        <dbReference type="SAM" id="Coils"/>
    </source>
</evidence>
<comment type="subcellular location">
    <subcellularLocation>
        <location evidence="1">Endomembrane system</location>
    </subcellularLocation>
</comment>
<feature type="coiled-coil region" evidence="5">
    <location>
        <begin position="55"/>
        <end position="82"/>
    </location>
</feature>
<dbReference type="PANTHER" id="PTHR14514">
    <property type="entry name" value="PKA ANCHORING PROTEIN"/>
    <property type="match status" value="1"/>
</dbReference>
<keyword evidence="5" id="KW-0175">Coiled coil</keyword>